<keyword evidence="8" id="KW-1185">Reference proteome</keyword>
<feature type="signal peptide" evidence="6">
    <location>
        <begin position="1"/>
        <end position="25"/>
    </location>
</feature>
<proteinExistence type="predicted"/>
<dbReference type="PANTHER" id="PTHR43649:SF33">
    <property type="entry name" value="POLYGALACTURONAN_RHAMNOGALACTURONAN-BINDING PROTEIN YTCQ"/>
    <property type="match status" value="1"/>
</dbReference>
<protein>
    <submittedName>
        <fullName evidence="7">Extracellular solute-binding protein</fullName>
    </submittedName>
</protein>
<keyword evidence="5" id="KW-0449">Lipoprotein</keyword>
<reference evidence="7 8" key="1">
    <citation type="submission" date="2020-08" db="EMBL/GenBank/DDBJ databases">
        <title>Cohnella phylogeny.</title>
        <authorList>
            <person name="Dunlap C."/>
        </authorList>
    </citation>
    <scope>NUCLEOTIDE SEQUENCE [LARGE SCALE GENOMIC DNA]</scope>
    <source>
        <strain evidence="7 8">CBP 2801</strain>
    </source>
</reference>
<dbReference type="SUPFAM" id="SSF53850">
    <property type="entry name" value="Periplasmic binding protein-like II"/>
    <property type="match status" value="1"/>
</dbReference>
<evidence type="ECO:0000313" key="7">
    <source>
        <dbReference type="EMBL" id="MBB6734167.1"/>
    </source>
</evidence>
<sequence length="523" mass="57195">MKRKTKSRGAAVTLAGLLSLTLLLSACGSSGNGASGGSGNASTAGSGASGQSESPLELSIMAILLTPTAPADDNKIKQAIEKAVNAKMKINWVSGNNYTDKLNVALASGDIPDLTYIDDPFSSVFRNAVSQGAFWDLTPYIKDYPNLSSKISETAWNLTKMADGKNYGVPRPRPSEADPFFIIRKDWLDKLGLQVPTTTDELYNVMKAFAEKDPDGNGKNDTIPLTAYINPSDMGPLGQVEQSFTGVNGKWKLQDGKLVYSALLPETRQALEYLAKAYKEKLIPEDVASMKLTQSKDLFDSGKAGIIVDKAGTMSDHYNTLKTVDPNFKQTDFYPVTSINGYNPKGAGFAGMMAIPKSVPEDKMKRILKMMDTWMNEDVFDIQQYGFEGTDYKVENGQKVIDTDQLQKDGGPSFNQIVYVADPYASSTKVYFPAEVNDLYKKIQDDRAKSSVADISIGLYSATAVQELPEIDKKVQDMKTKIILGREPITAWDSFVNDLKNDPNMAKMSEEMTAAYEQRSAGQ</sequence>
<dbReference type="InterPro" id="IPR050490">
    <property type="entry name" value="Bact_solute-bd_prot1"/>
</dbReference>
<comment type="caution">
    <text evidence="7">The sequence shown here is derived from an EMBL/GenBank/DDBJ whole genome shotgun (WGS) entry which is preliminary data.</text>
</comment>
<dbReference type="AlphaFoldDB" id="A0A7X0VY63"/>
<dbReference type="InterPro" id="IPR006059">
    <property type="entry name" value="SBP"/>
</dbReference>
<evidence type="ECO:0000256" key="4">
    <source>
        <dbReference type="ARBA" id="ARBA00023139"/>
    </source>
</evidence>
<dbReference type="PANTHER" id="PTHR43649">
    <property type="entry name" value="ARABINOSE-BINDING PROTEIN-RELATED"/>
    <property type="match status" value="1"/>
</dbReference>
<keyword evidence="1" id="KW-1003">Cell membrane</keyword>
<keyword evidence="4" id="KW-0564">Palmitate</keyword>
<dbReference type="Pfam" id="PF13416">
    <property type="entry name" value="SBP_bac_8"/>
    <property type="match status" value="1"/>
</dbReference>
<evidence type="ECO:0000256" key="5">
    <source>
        <dbReference type="ARBA" id="ARBA00023288"/>
    </source>
</evidence>
<dbReference type="Proteomes" id="UP000564644">
    <property type="component" value="Unassembled WGS sequence"/>
</dbReference>
<name>A0A7X0VY63_9BACL</name>
<evidence type="ECO:0000313" key="8">
    <source>
        <dbReference type="Proteomes" id="UP000564644"/>
    </source>
</evidence>
<dbReference type="EMBL" id="JACJVO010000032">
    <property type="protein sequence ID" value="MBB6734167.1"/>
    <property type="molecule type" value="Genomic_DNA"/>
</dbReference>
<evidence type="ECO:0000256" key="6">
    <source>
        <dbReference type="SAM" id="SignalP"/>
    </source>
</evidence>
<accession>A0A7X0VY63</accession>
<keyword evidence="3" id="KW-0472">Membrane</keyword>
<organism evidence="7 8">
    <name type="scientific">Cohnella zeiphila</name>
    <dbReference type="NCBI Taxonomy" id="2761120"/>
    <lineage>
        <taxon>Bacteria</taxon>
        <taxon>Bacillati</taxon>
        <taxon>Bacillota</taxon>
        <taxon>Bacilli</taxon>
        <taxon>Bacillales</taxon>
        <taxon>Paenibacillaceae</taxon>
        <taxon>Cohnella</taxon>
    </lineage>
</organism>
<evidence type="ECO:0000256" key="1">
    <source>
        <dbReference type="ARBA" id="ARBA00022475"/>
    </source>
</evidence>
<gene>
    <name evidence="7" type="ORF">H7C18_24915</name>
</gene>
<evidence type="ECO:0000256" key="2">
    <source>
        <dbReference type="ARBA" id="ARBA00022729"/>
    </source>
</evidence>
<evidence type="ECO:0000256" key="3">
    <source>
        <dbReference type="ARBA" id="ARBA00023136"/>
    </source>
</evidence>
<dbReference type="PROSITE" id="PS51257">
    <property type="entry name" value="PROKAR_LIPOPROTEIN"/>
    <property type="match status" value="1"/>
</dbReference>
<feature type="chain" id="PRO_5038636183" evidence="6">
    <location>
        <begin position="26"/>
        <end position="523"/>
    </location>
</feature>
<keyword evidence="2 6" id="KW-0732">Signal</keyword>
<dbReference type="RefSeq" id="WP_185131816.1">
    <property type="nucleotide sequence ID" value="NZ_JACJVO010000032.1"/>
</dbReference>
<dbReference type="Gene3D" id="3.40.190.10">
    <property type="entry name" value="Periplasmic binding protein-like II"/>
    <property type="match status" value="2"/>
</dbReference>